<accession>A0A4Q1C652</accession>
<feature type="transmembrane region" description="Helical" evidence="1">
    <location>
        <begin position="79"/>
        <end position="98"/>
    </location>
</feature>
<proteinExistence type="predicted"/>
<organism evidence="2 3">
    <name type="scientific">Oleiharenicola lentus</name>
    <dbReference type="NCBI Taxonomy" id="2508720"/>
    <lineage>
        <taxon>Bacteria</taxon>
        <taxon>Pseudomonadati</taxon>
        <taxon>Verrucomicrobiota</taxon>
        <taxon>Opitutia</taxon>
        <taxon>Opitutales</taxon>
        <taxon>Opitutaceae</taxon>
        <taxon>Oleiharenicola</taxon>
    </lineage>
</organism>
<reference evidence="2 3" key="1">
    <citation type="submission" date="2019-01" db="EMBL/GenBank/DDBJ databases">
        <title>Lacunisphaera sp. strain TWA-58.</title>
        <authorList>
            <person name="Chen W.-M."/>
        </authorList>
    </citation>
    <scope>NUCLEOTIDE SEQUENCE [LARGE SCALE GENOMIC DNA]</scope>
    <source>
        <strain evidence="2 3">TWA-58</strain>
    </source>
</reference>
<dbReference type="Proteomes" id="UP000290218">
    <property type="component" value="Unassembled WGS sequence"/>
</dbReference>
<dbReference type="EMBL" id="SDHX01000001">
    <property type="protein sequence ID" value="RXK54345.1"/>
    <property type="molecule type" value="Genomic_DNA"/>
</dbReference>
<keyword evidence="1" id="KW-1133">Transmembrane helix</keyword>
<feature type="transmembrane region" description="Helical" evidence="1">
    <location>
        <begin position="12"/>
        <end position="34"/>
    </location>
</feature>
<sequence length="141" mass="15615">MSSALAQVWSLHVAATVAMAGALWVVQLAIYPLFSVIGRAEFPDYHRIYVQRMGIVVGPLMLLEAGTAVWLWSFLPASFAFVASLGLLAAVWLSTFAVQVPLHRRLADGYAPALHRRLVWSNWIRTLAWTARAALVLTITR</sequence>
<dbReference type="AlphaFoldDB" id="A0A4Q1C652"/>
<evidence type="ECO:0000313" key="2">
    <source>
        <dbReference type="EMBL" id="RXK54345.1"/>
    </source>
</evidence>
<keyword evidence="1" id="KW-0812">Transmembrane</keyword>
<evidence type="ECO:0000313" key="3">
    <source>
        <dbReference type="Proteomes" id="UP000290218"/>
    </source>
</evidence>
<evidence type="ECO:0008006" key="4">
    <source>
        <dbReference type="Google" id="ProtNLM"/>
    </source>
</evidence>
<comment type="caution">
    <text evidence="2">The sequence shown here is derived from an EMBL/GenBank/DDBJ whole genome shotgun (WGS) entry which is preliminary data.</text>
</comment>
<protein>
    <recommendedName>
        <fullName evidence="4">DUF1772 domain-containing protein</fullName>
    </recommendedName>
</protein>
<dbReference type="RefSeq" id="WP_129045710.1">
    <property type="nucleotide sequence ID" value="NZ_SDHX01000001.1"/>
</dbReference>
<dbReference type="OrthoDB" id="27509at2"/>
<name>A0A4Q1C652_9BACT</name>
<evidence type="ECO:0000256" key="1">
    <source>
        <dbReference type="SAM" id="Phobius"/>
    </source>
</evidence>
<keyword evidence="1" id="KW-0472">Membrane</keyword>
<feature type="transmembrane region" description="Helical" evidence="1">
    <location>
        <begin position="55"/>
        <end position="73"/>
    </location>
</feature>
<gene>
    <name evidence="2" type="ORF">ESB00_00110</name>
</gene>
<keyword evidence="3" id="KW-1185">Reference proteome</keyword>